<gene>
    <name evidence="1" type="ORF">PIB30_062606</name>
</gene>
<dbReference type="Proteomes" id="UP001341840">
    <property type="component" value="Unassembled WGS sequence"/>
</dbReference>
<dbReference type="EMBL" id="JASCZI010212032">
    <property type="protein sequence ID" value="MED6198073.1"/>
    <property type="molecule type" value="Genomic_DNA"/>
</dbReference>
<evidence type="ECO:0000313" key="2">
    <source>
        <dbReference type="Proteomes" id="UP001341840"/>
    </source>
</evidence>
<keyword evidence="2" id="KW-1185">Reference proteome</keyword>
<evidence type="ECO:0000313" key="1">
    <source>
        <dbReference type="EMBL" id="MED6198073.1"/>
    </source>
</evidence>
<reference evidence="1 2" key="1">
    <citation type="journal article" date="2023" name="Plants (Basel)">
        <title>Bridging the Gap: Combining Genomics and Transcriptomics Approaches to Understand Stylosanthes scabra, an Orphan Legume from the Brazilian Caatinga.</title>
        <authorList>
            <person name="Ferreira-Neto J.R.C."/>
            <person name="da Silva M.D."/>
            <person name="Binneck E."/>
            <person name="de Melo N.F."/>
            <person name="da Silva R.H."/>
            <person name="de Melo A.L.T.M."/>
            <person name="Pandolfi V."/>
            <person name="Bustamante F.O."/>
            <person name="Brasileiro-Vidal A.C."/>
            <person name="Benko-Iseppon A.M."/>
        </authorList>
    </citation>
    <scope>NUCLEOTIDE SEQUENCE [LARGE SCALE GENOMIC DNA]</scope>
    <source>
        <tissue evidence="1">Leaves</tissue>
    </source>
</reference>
<proteinExistence type="predicted"/>
<comment type="caution">
    <text evidence="1">The sequence shown here is derived from an EMBL/GenBank/DDBJ whole genome shotgun (WGS) entry which is preliminary data.</text>
</comment>
<sequence length="66" mass="7554">MNPRIGYKEKWIKEAFGARNRLSEQETEFWSLAVRSSTPRLGTWHLSVQTLGQNADIPCLGVEAYD</sequence>
<name>A0ABU6XM58_9FABA</name>
<protein>
    <submittedName>
        <fullName evidence="1">Uncharacterized protein</fullName>
    </submittedName>
</protein>
<accession>A0ABU6XM58</accession>
<organism evidence="1 2">
    <name type="scientific">Stylosanthes scabra</name>
    <dbReference type="NCBI Taxonomy" id="79078"/>
    <lineage>
        <taxon>Eukaryota</taxon>
        <taxon>Viridiplantae</taxon>
        <taxon>Streptophyta</taxon>
        <taxon>Embryophyta</taxon>
        <taxon>Tracheophyta</taxon>
        <taxon>Spermatophyta</taxon>
        <taxon>Magnoliopsida</taxon>
        <taxon>eudicotyledons</taxon>
        <taxon>Gunneridae</taxon>
        <taxon>Pentapetalae</taxon>
        <taxon>rosids</taxon>
        <taxon>fabids</taxon>
        <taxon>Fabales</taxon>
        <taxon>Fabaceae</taxon>
        <taxon>Papilionoideae</taxon>
        <taxon>50 kb inversion clade</taxon>
        <taxon>dalbergioids sensu lato</taxon>
        <taxon>Dalbergieae</taxon>
        <taxon>Pterocarpus clade</taxon>
        <taxon>Stylosanthes</taxon>
    </lineage>
</organism>